<evidence type="ECO:0000313" key="4">
    <source>
        <dbReference type="Proteomes" id="UP000298030"/>
    </source>
</evidence>
<proteinExistence type="predicted"/>
<sequence length="164" mass="17146">MVSFKFLSFVSASLALVGSASGQAPGVSCYYSSGRQYDCTRFIDRFCDHATDSSYAPYDSMTRCFTDGIGGKCDLTVWLRNPTASGQVPSNVNCKTALRTVMQSCPSGGTGQFVGAPFQFTIDPNGGQCSGGVPNGSRVESAAREATIARVVTAAISDHAASLL</sequence>
<reference evidence="3 4" key="1">
    <citation type="journal article" date="2019" name="Nat. Ecol. Evol.">
        <title>Megaphylogeny resolves global patterns of mushroom evolution.</title>
        <authorList>
            <person name="Varga T."/>
            <person name="Krizsan K."/>
            <person name="Foldi C."/>
            <person name="Dima B."/>
            <person name="Sanchez-Garcia M."/>
            <person name="Sanchez-Ramirez S."/>
            <person name="Szollosi G.J."/>
            <person name="Szarkandi J.G."/>
            <person name="Papp V."/>
            <person name="Albert L."/>
            <person name="Andreopoulos W."/>
            <person name="Angelini C."/>
            <person name="Antonin V."/>
            <person name="Barry K.W."/>
            <person name="Bougher N.L."/>
            <person name="Buchanan P."/>
            <person name="Buyck B."/>
            <person name="Bense V."/>
            <person name="Catcheside P."/>
            <person name="Chovatia M."/>
            <person name="Cooper J."/>
            <person name="Damon W."/>
            <person name="Desjardin D."/>
            <person name="Finy P."/>
            <person name="Geml J."/>
            <person name="Haridas S."/>
            <person name="Hughes K."/>
            <person name="Justo A."/>
            <person name="Karasinski D."/>
            <person name="Kautmanova I."/>
            <person name="Kiss B."/>
            <person name="Kocsube S."/>
            <person name="Kotiranta H."/>
            <person name="LaButti K.M."/>
            <person name="Lechner B.E."/>
            <person name="Liimatainen K."/>
            <person name="Lipzen A."/>
            <person name="Lukacs Z."/>
            <person name="Mihaltcheva S."/>
            <person name="Morgado L.N."/>
            <person name="Niskanen T."/>
            <person name="Noordeloos M.E."/>
            <person name="Ohm R.A."/>
            <person name="Ortiz-Santana B."/>
            <person name="Ovrebo C."/>
            <person name="Racz N."/>
            <person name="Riley R."/>
            <person name="Savchenko A."/>
            <person name="Shiryaev A."/>
            <person name="Soop K."/>
            <person name="Spirin V."/>
            <person name="Szebenyi C."/>
            <person name="Tomsovsky M."/>
            <person name="Tulloss R.E."/>
            <person name="Uehling J."/>
            <person name="Grigoriev I.V."/>
            <person name="Vagvolgyi C."/>
            <person name="Papp T."/>
            <person name="Martin F.M."/>
            <person name="Miettinen O."/>
            <person name="Hibbett D.S."/>
            <person name="Nagy L.G."/>
        </authorList>
    </citation>
    <scope>NUCLEOTIDE SEQUENCE [LARGE SCALE GENOMIC DNA]</scope>
    <source>
        <strain evidence="3 4">FP101781</strain>
    </source>
</reference>
<dbReference type="SMR" id="A0A4Y7TFD2"/>
<dbReference type="InterPro" id="IPR054443">
    <property type="entry name" value="Y3-like_dom"/>
</dbReference>
<dbReference type="OrthoDB" id="3020703at2759"/>
<dbReference type="AlphaFoldDB" id="A0A4Y7TFD2"/>
<organism evidence="3 4">
    <name type="scientific">Coprinellus micaceus</name>
    <name type="common">Glistening ink-cap mushroom</name>
    <name type="synonym">Coprinus micaceus</name>
    <dbReference type="NCBI Taxonomy" id="71717"/>
    <lineage>
        <taxon>Eukaryota</taxon>
        <taxon>Fungi</taxon>
        <taxon>Dikarya</taxon>
        <taxon>Basidiomycota</taxon>
        <taxon>Agaricomycotina</taxon>
        <taxon>Agaricomycetes</taxon>
        <taxon>Agaricomycetidae</taxon>
        <taxon>Agaricales</taxon>
        <taxon>Agaricineae</taxon>
        <taxon>Psathyrellaceae</taxon>
        <taxon>Coprinellus</taxon>
    </lineage>
</organism>
<name>A0A4Y7TFD2_COPMI</name>
<dbReference type="Proteomes" id="UP000298030">
    <property type="component" value="Unassembled WGS sequence"/>
</dbReference>
<feature type="signal peptide" evidence="1">
    <location>
        <begin position="1"/>
        <end position="22"/>
    </location>
</feature>
<evidence type="ECO:0000256" key="1">
    <source>
        <dbReference type="SAM" id="SignalP"/>
    </source>
</evidence>
<feature type="chain" id="PRO_5021223676" description="Glycan binding protein Y3-like domain-containing protein" evidence="1">
    <location>
        <begin position="23"/>
        <end position="164"/>
    </location>
</feature>
<comment type="caution">
    <text evidence="3">The sequence shown here is derived from an EMBL/GenBank/DDBJ whole genome shotgun (WGS) entry which is preliminary data.</text>
</comment>
<feature type="domain" description="Glycan binding protein Y3-like" evidence="2">
    <location>
        <begin position="38"/>
        <end position="129"/>
    </location>
</feature>
<gene>
    <name evidence="3" type="ORF">FA13DRAFT_1731170</name>
</gene>
<protein>
    <recommendedName>
        <fullName evidence="2">Glycan binding protein Y3-like domain-containing protein</fullName>
    </recommendedName>
</protein>
<keyword evidence="1" id="KW-0732">Signal</keyword>
<keyword evidence="4" id="KW-1185">Reference proteome</keyword>
<evidence type="ECO:0000259" key="2">
    <source>
        <dbReference type="Pfam" id="PF22803"/>
    </source>
</evidence>
<accession>A0A4Y7TFD2</accession>
<evidence type="ECO:0000313" key="3">
    <source>
        <dbReference type="EMBL" id="TEB32674.1"/>
    </source>
</evidence>
<dbReference type="EMBL" id="QPFP01000014">
    <property type="protein sequence ID" value="TEB32674.1"/>
    <property type="molecule type" value="Genomic_DNA"/>
</dbReference>
<dbReference type="Pfam" id="PF22803">
    <property type="entry name" value="GBD_Y3"/>
    <property type="match status" value="1"/>
</dbReference>